<protein>
    <submittedName>
        <fullName evidence="2">NADH dehydrogenase subunit 9</fullName>
    </submittedName>
</protein>
<dbReference type="AlphaFoldDB" id="E0A3J9"/>
<sequence>MFLFLIMFRCVFVLCLFFCLCCRWVFLCFVDCSFVFFYLFVCFFLFFVMFLFFNLWFFLLYCLDLFCIDFCGFCFVRFVLLYVLFCLILCFRVSFVLICFFLFFGLVFSLFFCSYALCIFERECFDLFGFVFCGNDCLHRFYVDWFFVGFFLCKLYPLFGLFVLNFCMLVEEIIVYATCCFVLVFPILHLFNLIYDNADLNIN</sequence>
<keyword evidence="1" id="KW-0472">Membrane</keyword>
<feature type="transmembrane region" description="Helical" evidence="1">
    <location>
        <begin position="65"/>
        <end position="88"/>
    </location>
</feature>
<gene>
    <name evidence="2" type="primary">ND9</name>
</gene>
<accession>E0A3J9</accession>
<keyword evidence="2" id="KW-0496">Mitochondrion</keyword>
<reference evidence="2" key="1">
    <citation type="journal article" date="2010" name="Mol. Biochem. Parasitol.">
        <title>Complete set of mitochondrial pan-edited mRNAs in Leishmania mexicana amazonensis LV78.</title>
        <authorList>
            <person name="Maslov D.A."/>
        </authorList>
    </citation>
    <scope>NUCLEOTIDE SEQUENCE</scope>
    <source>
        <strain evidence="2">LV78</strain>
    </source>
</reference>
<feature type="transmembrane region" description="Helical" evidence="1">
    <location>
        <begin position="173"/>
        <end position="195"/>
    </location>
</feature>
<geneLocation type="mitochondrion" evidence="2"/>
<name>E0A3J9_LEIAM</name>
<keyword evidence="1" id="KW-0812">Transmembrane</keyword>
<feature type="transmembrane region" description="Helical" evidence="1">
    <location>
        <begin position="145"/>
        <end position="166"/>
    </location>
</feature>
<organism evidence="2">
    <name type="scientific">Leishmania amazonensis</name>
    <dbReference type="NCBI Taxonomy" id="5659"/>
    <lineage>
        <taxon>Eukaryota</taxon>
        <taxon>Discoba</taxon>
        <taxon>Euglenozoa</taxon>
        <taxon>Kinetoplastea</taxon>
        <taxon>Metakinetoplastina</taxon>
        <taxon>Trypanosomatida</taxon>
        <taxon>Trypanosomatidae</taxon>
        <taxon>Leishmaniinae</taxon>
        <taxon>Leishmania</taxon>
    </lineage>
</organism>
<feature type="transmembrane region" description="Helical" evidence="1">
    <location>
        <begin position="6"/>
        <end position="29"/>
    </location>
</feature>
<feature type="transmembrane region" description="Helical" evidence="1">
    <location>
        <begin position="95"/>
        <end position="117"/>
    </location>
</feature>
<dbReference type="EMBL" id="HM439238">
    <property type="protein sequence ID" value="ADI75233.1"/>
    <property type="molecule type" value="Genomic_DNA"/>
</dbReference>
<dbReference type="InterPro" id="IPR037232">
    <property type="entry name" value="NADH_quin_OxRdtase_su_C/D-like"/>
</dbReference>
<keyword evidence="1" id="KW-1133">Transmembrane helix</keyword>
<evidence type="ECO:0000256" key="1">
    <source>
        <dbReference type="SAM" id="Phobius"/>
    </source>
</evidence>
<dbReference type="SUPFAM" id="SSF143243">
    <property type="entry name" value="Nqo5-like"/>
    <property type="match status" value="1"/>
</dbReference>
<proteinExistence type="predicted"/>
<feature type="transmembrane region" description="Helical" evidence="1">
    <location>
        <begin position="36"/>
        <end position="59"/>
    </location>
</feature>
<evidence type="ECO:0000313" key="2">
    <source>
        <dbReference type="EMBL" id="ADI75233.1"/>
    </source>
</evidence>